<dbReference type="PROSITE" id="PS51891">
    <property type="entry name" value="CENP_V_GFA"/>
    <property type="match status" value="1"/>
</dbReference>
<protein>
    <submittedName>
        <fullName evidence="5">GFA family protein</fullName>
    </submittedName>
</protein>
<dbReference type="InterPro" id="IPR052355">
    <property type="entry name" value="CENP-V-like"/>
</dbReference>
<dbReference type="InterPro" id="IPR006913">
    <property type="entry name" value="CENP-V/GFA"/>
</dbReference>
<evidence type="ECO:0000256" key="1">
    <source>
        <dbReference type="ARBA" id="ARBA00005495"/>
    </source>
</evidence>
<keyword evidence="6" id="KW-1185">Reference proteome</keyword>
<sequence>MLLAQCHCGQISVTATHKPSTVTECNCSICGRFGARWAYYKQIEVTVKTTGSETHTYRWGDEDIDFHHCPNCGCMTHYTGTGKQSEQDRVAINTRMCNPQDMIDITVRHFDGADTWQYLD</sequence>
<evidence type="ECO:0000256" key="2">
    <source>
        <dbReference type="ARBA" id="ARBA00022723"/>
    </source>
</evidence>
<gene>
    <name evidence="5" type="ORF">ACFOND_05180</name>
</gene>
<evidence type="ECO:0000313" key="6">
    <source>
        <dbReference type="Proteomes" id="UP001595710"/>
    </source>
</evidence>
<dbReference type="PANTHER" id="PTHR28620:SF1">
    <property type="entry name" value="CENP-V_GFA DOMAIN-CONTAINING PROTEIN"/>
    <property type="match status" value="1"/>
</dbReference>
<proteinExistence type="inferred from homology"/>
<evidence type="ECO:0000313" key="5">
    <source>
        <dbReference type="EMBL" id="MFC3701029.1"/>
    </source>
</evidence>
<dbReference type="Pfam" id="PF04828">
    <property type="entry name" value="GFA"/>
    <property type="match status" value="1"/>
</dbReference>
<organism evidence="5 6">
    <name type="scientific">Reinekea marina</name>
    <dbReference type="NCBI Taxonomy" id="1310421"/>
    <lineage>
        <taxon>Bacteria</taxon>
        <taxon>Pseudomonadati</taxon>
        <taxon>Pseudomonadota</taxon>
        <taxon>Gammaproteobacteria</taxon>
        <taxon>Oceanospirillales</taxon>
        <taxon>Saccharospirillaceae</taxon>
        <taxon>Reinekea</taxon>
    </lineage>
</organism>
<dbReference type="RefSeq" id="WP_290280268.1">
    <property type="nucleotide sequence ID" value="NZ_JAUFQI010000001.1"/>
</dbReference>
<dbReference type="InterPro" id="IPR011057">
    <property type="entry name" value="Mss4-like_sf"/>
</dbReference>
<keyword evidence="3" id="KW-0862">Zinc</keyword>
<evidence type="ECO:0000259" key="4">
    <source>
        <dbReference type="PROSITE" id="PS51891"/>
    </source>
</evidence>
<keyword evidence="2" id="KW-0479">Metal-binding</keyword>
<dbReference type="PANTHER" id="PTHR28620">
    <property type="entry name" value="CENTROMERE PROTEIN V"/>
    <property type="match status" value="1"/>
</dbReference>
<name>A0ABV7WRV9_9GAMM</name>
<dbReference type="Proteomes" id="UP001595710">
    <property type="component" value="Unassembled WGS sequence"/>
</dbReference>
<evidence type="ECO:0000256" key="3">
    <source>
        <dbReference type="ARBA" id="ARBA00022833"/>
    </source>
</evidence>
<accession>A0ABV7WRV9</accession>
<dbReference type="Gene3D" id="2.170.150.70">
    <property type="match status" value="1"/>
</dbReference>
<dbReference type="SUPFAM" id="SSF51316">
    <property type="entry name" value="Mss4-like"/>
    <property type="match status" value="1"/>
</dbReference>
<feature type="domain" description="CENP-V/GFA" evidence="4">
    <location>
        <begin position="2"/>
        <end position="117"/>
    </location>
</feature>
<reference evidence="6" key="1">
    <citation type="journal article" date="2019" name="Int. J. Syst. Evol. Microbiol.">
        <title>The Global Catalogue of Microorganisms (GCM) 10K type strain sequencing project: providing services to taxonomists for standard genome sequencing and annotation.</title>
        <authorList>
            <consortium name="The Broad Institute Genomics Platform"/>
            <consortium name="The Broad Institute Genome Sequencing Center for Infectious Disease"/>
            <person name="Wu L."/>
            <person name="Ma J."/>
        </authorList>
    </citation>
    <scope>NUCLEOTIDE SEQUENCE [LARGE SCALE GENOMIC DNA]</scope>
    <source>
        <strain evidence="6">CECT 8288</strain>
    </source>
</reference>
<comment type="caution">
    <text evidence="5">The sequence shown here is derived from an EMBL/GenBank/DDBJ whole genome shotgun (WGS) entry which is preliminary data.</text>
</comment>
<comment type="similarity">
    <text evidence="1">Belongs to the Gfa family.</text>
</comment>
<dbReference type="EMBL" id="JBHRYN010000007">
    <property type="protein sequence ID" value="MFC3701029.1"/>
    <property type="molecule type" value="Genomic_DNA"/>
</dbReference>